<dbReference type="SMART" id="SM00335">
    <property type="entry name" value="ANX"/>
    <property type="match status" value="4"/>
</dbReference>
<dbReference type="PRINTS" id="PR00196">
    <property type="entry name" value="ANNEXIN"/>
</dbReference>
<dbReference type="PROSITE" id="PS50088">
    <property type="entry name" value="ANK_REPEAT"/>
    <property type="match status" value="2"/>
</dbReference>
<dbReference type="PROSITE" id="PS51897">
    <property type="entry name" value="ANNEXIN_2"/>
    <property type="match status" value="4"/>
</dbReference>
<dbReference type="InterPro" id="IPR001464">
    <property type="entry name" value="Annexin"/>
</dbReference>
<dbReference type="InterPro" id="IPR026876">
    <property type="entry name" value="Fn3_assoc_repeat"/>
</dbReference>
<dbReference type="PANTHER" id="PTHR16058:SF4">
    <property type="entry name" value="DOUBLE ZINC RIBBON AND ANKYRIN REPEAT-CONTAINING PROTEIN 1"/>
    <property type="match status" value="1"/>
</dbReference>
<evidence type="ECO:0000313" key="9">
    <source>
        <dbReference type="EMBL" id="PIK56255.1"/>
    </source>
</evidence>
<dbReference type="Pfam" id="PF00191">
    <property type="entry name" value="Annexin"/>
    <property type="match status" value="4"/>
</dbReference>
<reference evidence="9 10" key="1">
    <citation type="journal article" date="2017" name="PLoS Biol.">
        <title>The sea cucumber genome provides insights into morphological evolution and visceral regeneration.</title>
        <authorList>
            <person name="Zhang X."/>
            <person name="Sun L."/>
            <person name="Yuan J."/>
            <person name="Sun Y."/>
            <person name="Gao Y."/>
            <person name="Zhang L."/>
            <person name="Li S."/>
            <person name="Dai H."/>
            <person name="Hamel J.F."/>
            <person name="Liu C."/>
            <person name="Yu Y."/>
            <person name="Liu S."/>
            <person name="Lin W."/>
            <person name="Guo K."/>
            <person name="Jin S."/>
            <person name="Xu P."/>
            <person name="Storey K.B."/>
            <person name="Huan P."/>
            <person name="Zhang T."/>
            <person name="Zhou Y."/>
            <person name="Zhang J."/>
            <person name="Lin C."/>
            <person name="Li X."/>
            <person name="Xing L."/>
            <person name="Huo D."/>
            <person name="Sun M."/>
            <person name="Wang L."/>
            <person name="Mercier A."/>
            <person name="Li F."/>
            <person name="Yang H."/>
            <person name="Xiang J."/>
        </authorList>
    </citation>
    <scope>NUCLEOTIDE SEQUENCE [LARGE SCALE GENOMIC DNA]</scope>
    <source>
        <strain evidence="9">Shaxun</strain>
        <tissue evidence="9">Muscle</tissue>
    </source>
</reference>
<feature type="compositionally biased region" description="Low complexity" evidence="8">
    <location>
        <begin position="270"/>
        <end position="285"/>
    </location>
</feature>
<keyword evidence="4 7" id="KW-0041">Annexin</keyword>
<dbReference type="Gene3D" id="1.25.40.20">
    <property type="entry name" value="Ankyrin repeat-containing domain"/>
    <property type="match status" value="1"/>
</dbReference>
<evidence type="ECO:0000313" key="10">
    <source>
        <dbReference type="Proteomes" id="UP000230750"/>
    </source>
</evidence>
<dbReference type="GO" id="GO:0005509">
    <property type="term" value="F:calcium ion binding"/>
    <property type="evidence" value="ECO:0007669"/>
    <property type="project" value="InterPro"/>
</dbReference>
<feature type="region of interest" description="Disordered" evidence="8">
    <location>
        <begin position="346"/>
        <end position="438"/>
    </location>
</feature>
<comment type="domain">
    <text evidence="7">A pair of annexin repeats may form one binding site for calcium and phospholipid.</text>
</comment>
<dbReference type="FunFam" id="1.10.220.10:FF:000001">
    <property type="entry name" value="Annexin"/>
    <property type="match status" value="1"/>
</dbReference>
<accession>A0A2G8L7U8</accession>
<dbReference type="PANTHER" id="PTHR16058">
    <property type="entry name" value="DOUBLE ZINC RIBBON AND ANKYRIN REPEAT-CONTAINING PROTEIN 1"/>
    <property type="match status" value="1"/>
</dbReference>
<gene>
    <name evidence="9" type="ORF">BSL78_06838</name>
</gene>
<dbReference type="GO" id="GO:0005544">
    <property type="term" value="F:calcium-dependent phospholipid binding"/>
    <property type="evidence" value="ECO:0007669"/>
    <property type="project" value="UniProtKB-KW"/>
</dbReference>
<dbReference type="EMBL" id="MRZV01000182">
    <property type="protein sequence ID" value="PIK56255.1"/>
    <property type="molecule type" value="Genomic_DNA"/>
</dbReference>
<dbReference type="Gene3D" id="1.10.220.10">
    <property type="entry name" value="Annexin"/>
    <property type="match status" value="4"/>
</dbReference>
<dbReference type="FunFam" id="1.10.220.10:FF:000002">
    <property type="entry name" value="Annexin"/>
    <property type="match status" value="1"/>
</dbReference>
<proteinExistence type="inferred from homology"/>
<dbReference type="InterPro" id="IPR002110">
    <property type="entry name" value="Ankyrin_rpt"/>
</dbReference>
<dbReference type="InterPro" id="IPR018502">
    <property type="entry name" value="Annexin_repeat"/>
</dbReference>
<evidence type="ECO:0000256" key="2">
    <source>
        <dbReference type="ARBA" id="ARBA00022737"/>
    </source>
</evidence>
<evidence type="ECO:0000256" key="5">
    <source>
        <dbReference type="ARBA" id="ARBA00023302"/>
    </source>
</evidence>
<comment type="caution">
    <text evidence="9">The sequence shown here is derived from an EMBL/GenBank/DDBJ whole genome shotgun (WGS) entry which is preliminary data.</text>
</comment>
<feature type="compositionally biased region" description="Acidic residues" evidence="8">
    <location>
        <begin position="557"/>
        <end position="568"/>
    </location>
</feature>
<comment type="similarity">
    <text evidence="1 7">Belongs to the annexin family.</text>
</comment>
<dbReference type="InterPro" id="IPR037104">
    <property type="entry name" value="Annexin_sf"/>
</dbReference>
<dbReference type="SUPFAM" id="SSF48403">
    <property type="entry name" value="Ankyrin repeat"/>
    <property type="match status" value="1"/>
</dbReference>
<dbReference type="PROSITE" id="PS50297">
    <property type="entry name" value="ANK_REP_REGION"/>
    <property type="match status" value="1"/>
</dbReference>
<keyword evidence="10" id="KW-1185">Reference proteome</keyword>
<feature type="repeat" description="ANK" evidence="6">
    <location>
        <begin position="439"/>
        <end position="471"/>
    </location>
</feature>
<feature type="compositionally biased region" description="Basic residues" evidence="8">
    <location>
        <begin position="380"/>
        <end position="393"/>
    </location>
</feature>
<evidence type="ECO:0000256" key="6">
    <source>
        <dbReference type="PROSITE-ProRule" id="PRU00023"/>
    </source>
</evidence>
<evidence type="ECO:0000256" key="1">
    <source>
        <dbReference type="ARBA" id="ARBA00007831"/>
    </source>
</evidence>
<keyword evidence="3 7" id="KW-0106">Calcium</keyword>
<keyword evidence="2 7" id="KW-0677">Repeat</keyword>
<keyword evidence="6" id="KW-0040">ANK repeat</keyword>
<dbReference type="SUPFAM" id="SSF47874">
    <property type="entry name" value="Annexin"/>
    <property type="match status" value="1"/>
</dbReference>
<dbReference type="InterPro" id="IPR052481">
    <property type="entry name" value="DZAN1"/>
</dbReference>
<feature type="repeat" description="ANK" evidence="6">
    <location>
        <begin position="474"/>
        <end position="508"/>
    </location>
</feature>
<dbReference type="SMART" id="SM00248">
    <property type="entry name" value="ANK"/>
    <property type="match status" value="4"/>
</dbReference>
<dbReference type="InterPro" id="IPR036770">
    <property type="entry name" value="Ankyrin_rpt-contain_sf"/>
</dbReference>
<dbReference type="STRING" id="307972.A0A2G8L7U8"/>
<evidence type="ECO:0000256" key="7">
    <source>
        <dbReference type="RuleBase" id="RU003540"/>
    </source>
</evidence>
<dbReference type="AlphaFoldDB" id="A0A2G8L7U8"/>
<feature type="region of interest" description="Disordered" evidence="8">
    <location>
        <begin position="540"/>
        <end position="594"/>
    </location>
</feature>
<dbReference type="OrthoDB" id="37886at2759"/>
<feature type="region of interest" description="Disordered" evidence="8">
    <location>
        <begin position="261"/>
        <end position="286"/>
    </location>
</feature>
<evidence type="ECO:0000256" key="8">
    <source>
        <dbReference type="SAM" id="MobiDB-lite"/>
    </source>
</evidence>
<protein>
    <recommendedName>
        <fullName evidence="7">Annexin</fullName>
    </recommendedName>
</protein>
<organism evidence="9 10">
    <name type="scientific">Stichopus japonicus</name>
    <name type="common">Sea cucumber</name>
    <dbReference type="NCBI Taxonomy" id="307972"/>
    <lineage>
        <taxon>Eukaryota</taxon>
        <taxon>Metazoa</taxon>
        <taxon>Echinodermata</taxon>
        <taxon>Eleutherozoa</taxon>
        <taxon>Echinozoa</taxon>
        <taxon>Holothuroidea</taxon>
        <taxon>Aspidochirotacea</taxon>
        <taxon>Aspidochirotida</taxon>
        <taxon>Stichopodidae</taxon>
        <taxon>Apostichopus</taxon>
    </lineage>
</organism>
<dbReference type="FunFam" id="1.10.220.10:FF:000004">
    <property type="entry name" value="Annexin"/>
    <property type="match status" value="1"/>
</dbReference>
<dbReference type="Pfam" id="PF12796">
    <property type="entry name" value="Ank_2"/>
    <property type="match status" value="1"/>
</dbReference>
<feature type="compositionally biased region" description="Basic and acidic residues" evidence="8">
    <location>
        <begin position="394"/>
        <end position="414"/>
    </location>
</feature>
<dbReference type="FunFam" id="1.10.220.10:FF:000003">
    <property type="entry name" value="Annexin"/>
    <property type="match status" value="1"/>
</dbReference>
<dbReference type="Proteomes" id="UP000230750">
    <property type="component" value="Unassembled WGS sequence"/>
</dbReference>
<evidence type="ECO:0000256" key="4">
    <source>
        <dbReference type="ARBA" id="ARBA00023216"/>
    </source>
</evidence>
<dbReference type="Pfam" id="PF13287">
    <property type="entry name" value="Fn3_assoc"/>
    <property type="match status" value="1"/>
</dbReference>
<evidence type="ECO:0000256" key="3">
    <source>
        <dbReference type="ARBA" id="ARBA00022837"/>
    </source>
</evidence>
<dbReference type="PROSITE" id="PS00223">
    <property type="entry name" value="ANNEXIN_1"/>
    <property type="match status" value="1"/>
</dbReference>
<sequence length="934" mass="103421">MPSAGAVSAPSILPLRLPRAGTTSNQIDTNTLVEIKSETPGAVIYFTSNGQKPDPYVRNSKTTIKYKGPFLLNDGKRAIKAMAISRDGRRESMVVSKTFLVEWAEPEASDERDDDEQSFIMEERRPRSSLRRSFADVEDVVDATRSSNALALASTYPSLRSSVPSMPYSAWGSQPVRSMQTSPDYLFHYHMHEGKPVPQQPPVQRAPAPVTVNPVGNYGDQNGWGAVHVPLPAFLNQNIGTQTVGLFYPTHEQLTRKEKDVEEVRMLRESSTSTTPKPKLTDTSPGKGYWKRQLAHLSAHLEAFTQKDSEFRAEIGAPKMGKITAAAVEDDGVDVTITLSFESKSETTPAVRPNRASVARQGAISMKQTAKESEADSVYGRRKKKPLSKKLAAKKKEEEKLTPEDKALFREIGPKGEGNPDTIQDLLDEGADPNAENKDGVPALMVAAMNIHLDATEALLEEGAKIGTKVSGRRGNTALHEAVLLGPDGQEVIELLLENNANPKAKNTKGETPYDLAVKNGYQSIVALFASSMGQDMLDKMSHSKKDRGKKKKKEESEEEEEEEESEEDSPRPKKYKEKLPKDKGTVYPSSNLDAQADAEKLRKAMKGFGTDEKAIIEVLSQRSNFQRQKISKQFKQMFGKDLVKELKGELSGKLWDVVEGLLMTPEMYDAYQLHKAIKGLGTDEDTLIEILCTRTNSSIKAIKKAYQQAYGKKLEDDVSGDTSGHFQRLLVSVLEGARPEDDEVDPGKAKEDAAALYKAGEDSWGTDESRFNVILMSRSYAQLRATFAEYGNVSKHSIEQAIKKEMSGDLKNAMLAVVRCVMNKHKFFADKLYKTMKGAGTDDETLKRIVISRCEVDMENIKGEYQTAYRETLGKAISGDTSVTIRRYLCLCGGEMRSGTINGPHAERMDAPVFYKLPESLLVAFQTAWTFPE</sequence>
<dbReference type="InterPro" id="IPR018252">
    <property type="entry name" value="Annexin_repeat_CS"/>
</dbReference>
<keyword evidence="5 7" id="KW-0111">Calcium/phospholipid-binding</keyword>
<name>A0A2G8L7U8_STIJA</name>